<dbReference type="AlphaFoldDB" id="A0A9W8X5Z4"/>
<dbReference type="GO" id="GO:0033698">
    <property type="term" value="C:Rpd3L complex"/>
    <property type="evidence" value="ECO:0007669"/>
    <property type="project" value="TreeGrafter"/>
</dbReference>
<proteinExistence type="predicted"/>
<feature type="region of interest" description="Disordered" evidence="1">
    <location>
        <begin position="193"/>
        <end position="302"/>
    </location>
</feature>
<feature type="domain" description="Transcriptional regulatory protein RXT2 N-terminal" evidence="2">
    <location>
        <begin position="27"/>
        <end position="160"/>
    </location>
</feature>
<dbReference type="GO" id="GO:0005829">
    <property type="term" value="C:cytosol"/>
    <property type="evidence" value="ECO:0007669"/>
    <property type="project" value="TreeGrafter"/>
</dbReference>
<dbReference type="Pfam" id="PF08595">
    <property type="entry name" value="RXT2_N"/>
    <property type="match status" value="1"/>
</dbReference>
<feature type="compositionally biased region" description="Polar residues" evidence="1">
    <location>
        <begin position="193"/>
        <end position="202"/>
    </location>
</feature>
<feature type="region of interest" description="Disordered" evidence="1">
    <location>
        <begin position="62"/>
        <end position="88"/>
    </location>
</feature>
<dbReference type="InterPro" id="IPR039602">
    <property type="entry name" value="Rxt2"/>
</dbReference>
<protein>
    <recommendedName>
        <fullName evidence="2">Transcriptional regulatory protein RXT2 N-terminal domain-containing protein</fullName>
    </recommendedName>
</protein>
<dbReference type="OrthoDB" id="441210at2759"/>
<feature type="compositionally biased region" description="Basic and acidic residues" evidence="1">
    <location>
        <begin position="248"/>
        <end position="257"/>
    </location>
</feature>
<keyword evidence="4" id="KW-1185">Reference proteome</keyword>
<dbReference type="InterPro" id="IPR013904">
    <property type="entry name" value="RXT2_N"/>
</dbReference>
<feature type="region of interest" description="Disordered" evidence="1">
    <location>
        <begin position="395"/>
        <end position="426"/>
    </location>
</feature>
<organism evidence="3 4">
    <name type="scientific">Didymella glomerata</name>
    <dbReference type="NCBI Taxonomy" id="749621"/>
    <lineage>
        <taxon>Eukaryota</taxon>
        <taxon>Fungi</taxon>
        <taxon>Dikarya</taxon>
        <taxon>Ascomycota</taxon>
        <taxon>Pezizomycotina</taxon>
        <taxon>Dothideomycetes</taxon>
        <taxon>Pleosporomycetidae</taxon>
        <taxon>Pleosporales</taxon>
        <taxon>Pleosporineae</taxon>
        <taxon>Didymellaceae</taxon>
        <taxon>Didymella</taxon>
    </lineage>
</organism>
<feature type="region of interest" description="Disordered" evidence="1">
    <location>
        <begin position="1"/>
        <end position="49"/>
    </location>
</feature>
<feature type="compositionally biased region" description="Acidic residues" evidence="1">
    <location>
        <begin position="72"/>
        <end position="88"/>
    </location>
</feature>
<name>A0A9W8X5Z4_9PLEO</name>
<gene>
    <name evidence="3" type="ORF">N0V87_001512</name>
</gene>
<evidence type="ECO:0000313" key="4">
    <source>
        <dbReference type="Proteomes" id="UP001140562"/>
    </source>
</evidence>
<comment type="caution">
    <text evidence="3">The sequence shown here is derived from an EMBL/GenBank/DDBJ whole genome shotgun (WGS) entry which is preliminary data.</text>
</comment>
<dbReference type="Proteomes" id="UP001140562">
    <property type="component" value="Unassembled WGS sequence"/>
</dbReference>
<evidence type="ECO:0000313" key="3">
    <source>
        <dbReference type="EMBL" id="KAJ4341847.1"/>
    </source>
</evidence>
<dbReference type="PANTHER" id="PTHR28232:SF1">
    <property type="entry name" value="TRANSCRIPTIONAL REGULATORY PROTEIN RXT2"/>
    <property type="match status" value="1"/>
</dbReference>
<feature type="compositionally biased region" description="Polar residues" evidence="1">
    <location>
        <begin position="229"/>
        <end position="246"/>
    </location>
</feature>
<sequence>MKRKLLRGNDSDLEEADSPFADSRQDLKRKSQYARASDPDFLTDPRPYKKRIEHAGYRRYILQRNPPRYDPDGDIVEPSDEYEDEDDLEAVEENPYADIRLERLLRPLTSAADLPNHRSLSVPYTSKHLTNLANEAGELWRREQITIARAKQLFVKLQGDSTFAPAALAAMADAPLGSLATTDTRQRVVNGDLQSAPQNDAHNNPGGAQDHVMEDAGSSNGILEDETNVAKSTEGVNGTGPATNGTAHEIDHTHENGEGPQSPAGDDASDDTSQAAHRMTTRARAHAASTPSPPHSPSSLAGQVHPLFLFSTDSLPDRDFGLPPHEAEETRMLLMAYVQKQEEVARATSDLYQGLMQADRMRHEVFKWCKAEAHIGEMSDGEDWYDNEEWNLDHDLTKGRDEEEDETATTGKKSTRQRRKPDKDDR</sequence>
<evidence type="ECO:0000256" key="1">
    <source>
        <dbReference type="SAM" id="MobiDB-lite"/>
    </source>
</evidence>
<reference evidence="3" key="1">
    <citation type="submission" date="2022-10" db="EMBL/GenBank/DDBJ databases">
        <title>Tapping the CABI collections for fungal endophytes: first genome assemblies for Collariella, Neodidymelliopsis, Ascochyta clinopodiicola, Didymella pomorum, Didymosphaeria variabile, Neocosmospora piperis and Neocucurbitaria cava.</title>
        <authorList>
            <person name="Hill R."/>
        </authorList>
    </citation>
    <scope>NUCLEOTIDE SEQUENCE</scope>
    <source>
        <strain evidence="3">IMI 360193</strain>
    </source>
</reference>
<evidence type="ECO:0000259" key="2">
    <source>
        <dbReference type="Pfam" id="PF08595"/>
    </source>
</evidence>
<accession>A0A9W8X5Z4</accession>
<dbReference type="PANTHER" id="PTHR28232">
    <property type="entry name" value="TRANSCRIPTIONAL REGULATORY PROTEIN RXT2"/>
    <property type="match status" value="1"/>
</dbReference>
<dbReference type="EMBL" id="JAPEUV010000009">
    <property type="protein sequence ID" value="KAJ4341847.1"/>
    <property type="molecule type" value="Genomic_DNA"/>
</dbReference>